<evidence type="ECO:0000313" key="1">
    <source>
        <dbReference type="EMBL" id="KAF9649867.1"/>
    </source>
</evidence>
<reference evidence="1" key="2">
    <citation type="journal article" date="2020" name="Nat. Commun.">
        <title>Large-scale genome sequencing of mycorrhizal fungi provides insights into the early evolution of symbiotic traits.</title>
        <authorList>
            <person name="Miyauchi S."/>
            <person name="Kiss E."/>
            <person name="Kuo A."/>
            <person name="Drula E."/>
            <person name="Kohler A."/>
            <person name="Sanchez-Garcia M."/>
            <person name="Morin E."/>
            <person name="Andreopoulos B."/>
            <person name="Barry K.W."/>
            <person name="Bonito G."/>
            <person name="Buee M."/>
            <person name="Carver A."/>
            <person name="Chen C."/>
            <person name="Cichocki N."/>
            <person name="Clum A."/>
            <person name="Culley D."/>
            <person name="Crous P.W."/>
            <person name="Fauchery L."/>
            <person name="Girlanda M."/>
            <person name="Hayes R.D."/>
            <person name="Keri Z."/>
            <person name="LaButti K."/>
            <person name="Lipzen A."/>
            <person name="Lombard V."/>
            <person name="Magnuson J."/>
            <person name="Maillard F."/>
            <person name="Murat C."/>
            <person name="Nolan M."/>
            <person name="Ohm R.A."/>
            <person name="Pangilinan J."/>
            <person name="Pereira M.F."/>
            <person name="Perotto S."/>
            <person name="Peter M."/>
            <person name="Pfister S."/>
            <person name="Riley R."/>
            <person name="Sitrit Y."/>
            <person name="Stielow J.B."/>
            <person name="Szollosi G."/>
            <person name="Zifcakova L."/>
            <person name="Stursova M."/>
            <person name="Spatafora J.W."/>
            <person name="Tedersoo L."/>
            <person name="Vaario L.M."/>
            <person name="Yamada A."/>
            <person name="Yan M."/>
            <person name="Wang P."/>
            <person name="Xu J."/>
            <person name="Bruns T."/>
            <person name="Baldrian P."/>
            <person name="Vilgalys R."/>
            <person name="Dunand C."/>
            <person name="Henrissat B."/>
            <person name="Grigoriev I.V."/>
            <person name="Hibbett D."/>
            <person name="Nagy L.G."/>
            <person name="Martin F.M."/>
        </authorList>
    </citation>
    <scope>NUCLEOTIDE SEQUENCE</scope>
    <source>
        <strain evidence="1">P2</strain>
    </source>
</reference>
<organism evidence="1 2">
    <name type="scientific">Thelephora ganbajun</name>
    <name type="common">Ganba fungus</name>
    <dbReference type="NCBI Taxonomy" id="370292"/>
    <lineage>
        <taxon>Eukaryota</taxon>
        <taxon>Fungi</taxon>
        <taxon>Dikarya</taxon>
        <taxon>Basidiomycota</taxon>
        <taxon>Agaricomycotina</taxon>
        <taxon>Agaricomycetes</taxon>
        <taxon>Thelephorales</taxon>
        <taxon>Thelephoraceae</taxon>
        <taxon>Thelephora</taxon>
    </lineage>
</organism>
<accession>A0ACB6ZJY1</accession>
<name>A0ACB6ZJY1_THEGA</name>
<evidence type="ECO:0000313" key="2">
    <source>
        <dbReference type="Proteomes" id="UP000886501"/>
    </source>
</evidence>
<keyword evidence="2" id="KW-1185">Reference proteome</keyword>
<proteinExistence type="predicted"/>
<sequence length="463" mass="52027">MLPGSFPTRWEFLAGWLIYLAEEKGCVLPGTSPSVAYVLISHTFTPGLVQSILAQFSNRICSLLVSLPHKELERLSDLLPPSDGLCYMDITSITGVIPFPPGLTHHLTPLTTLVLHNILPTWKPLKSLATLTTLLIICDFQPSTAPPNYEYRISDFFELLLCTPRLRHLRLSGIGPTNYNVTPEWIVPLEYLETLDLHCQLQAEILHHLSISLDTRVISVHARVRSALLNAGAVSCVTPSSRKWQFIPFRVDVYQEGVDRCRLLFVGIRLWNGSRDDLAELPAFTLEVSVTNTIHELNAPFSGQCIRSFQPLSTTNIQELTIHSYRCPRRQTSNPVYDMLSSLSALRRLVLKGCKESPFYKALSRVEVEGKRGKRRLFVVCPHLIVVEIDPIVGFRRFLGDRTPPSSQLATDLSVLMQERKGRGASLKMLDIVFPAQCEREARRLKEQLVAKPGVCTVSVRVV</sequence>
<protein>
    <submittedName>
        <fullName evidence="1">Uncharacterized protein</fullName>
    </submittedName>
</protein>
<comment type="caution">
    <text evidence="1">The sequence shown here is derived from an EMBL/GenBank/DDBJ whole genome shotgun (WGS) entry which is preliminary data.</text>
</comment>
<reference evidence="1" key="1">
    <citation type="submission" date="2019-10" db="EMBL/GenBank/DDBJ databases">
        <authorList>
            <consortium name="DOE Joint Genome Institute"/>
            <person name="Kuo A."/>
            <person name="Miyauchi S."/>
            <person name="Kiss E."/>
            <person name="Drula E."/>
            <person name="Kohler A."/>
            <person name="Sanchez-Garcia M."/>
            <person name="Andreopoulos B."/>
            <person name="Barry K.W."/>
            <person name="Bonito G."/>
            <person name="Buee M."/>
            <person name="Carver A."/>
            <person name="Chen C."/>
            <person name="Cichocki N."/>
            <person name="Clum A."/>
            <person name="Culley D."/>
            <person name="Crous P.W."/>
            <person name="Fauchery L."/>
            <person name="Girlanda M."/>
            <person name="Hayes R."/>
            <person name="Keri Z."/>
            <person name="Labutti K."/>
            <person name="Lipzen A."/>
            <person name="Lombard V."/>
            <person name="Magnuson J."/>
            <person name="Maillard F."/>
            <person name="Morin E."/>
            <person name="Murat C."/>
            <person name="Nolan M."/>
            <person name="Ohm R."/>
            <person name="Pangilinan J."/>
            <person name="Pereira M."/>
            <person name="Perotto S."/>
            <person name="Peter M."/>
            <person name="Riley R."/>
            <person name="Sitrit Y."/>
            <person name="Stielow B."/>
            <person name="Szollosi G."/>
            <person name="Zifcakova L."/>
            <person name="Stursova M."/>
            <person name="Spatafora J.W."/>
            <person name="Tedersoo L."/>
            <person name="Vaario L.-M."/>
            <person name="Yamada A."/>
            <person name="Yan M."/>
            <person name="Wang P."/>
            <person name="Xu J."/>
            <person name="Bruns T."/>
            <person name="Baldrian P."/>
            <person name="Vilgalys R."/>
            <person name="Henrissat B."/>
            <person name="Grigoriev I.V."/>
            <person name="Hibbett D."/>
            <person name="Nagy L.G."/>
            <person name="Martin F.M."/>
        </authorList>
    </citation>
    <scope>NUCLEOTIDE SEQUENCE</scope>
    <source>
        <strain evidence="1">P2</strain>
    </source>
</reference>
<dbReference type="EMBL" id="MU117992">
    <property type="protein sequence ID" value="KAF9649867.1"/>
    <property type="molecule type" value="Genomic_DNA"/>
</dbReference>
<dbReference type="Proteomes" id="UP000886501">
    <property type="component" value="Unassembled WGS sequence"/>
</dbReference>
<gene>
    <name evidence="1" type="ORF">BDM02DRAFT_3185945</name>
</gene>